<dbReference type="Proteomes" id="UP001212841">
    <property type="component" value="Unassembled WGS sequence"/>
</dbReference>
<keyword evidence="7" id="KW-1185">Reference proteome</keyword>
<evidence type="ECO:0000256" key="4">
    <source>
        <dbReference type="ARBA" id="ARBA00023288"/>
    </source>
</evidence>
<comment type="similarity">
    <text evidence="2">Belongs to the CYRI family.</text>
</comment>
<dbReference type="Pfam" id="PF07159">
    <property type="entry name" value="CYRIA-B_Rac1-bd"/>
    <property type="match status" value="1"/>
</dbReference>
<comment type="subcellular location">
    <subcellularLocation>
        <location evidence="1">Membrane</location>
        <topology evidence="1">Lipid-anchor</topology>
    </subcellularLocation>
</comment>
<accession>A0AAD5SKN6</accession>
<comment type="caution">
    <text evidence="6">The sequence shown here is derived from an EMBL/GenBank/DDBJ whole genome shotgun (WGS) entry which is preliminary data.</text>
</comment>
<dbReference type="AlphaFoldDB" id="A0AAD5SKN6"/>
<dbReference type="EMBL" id="JADGJD010000030">
    <property type="protein sequence ID" value="KAJ3056516.1"/>
    <property type="molecule type" value="Genomic_DNA"/>
</dbReference>
<organism evidence="6 7">
    <name type="scientific">Rhizophlyctis rosea</name>
    <dbReference type="NCBI Taxonomy" id="64517"/>
    <lineage>
        <taxon>Eukaryota</taxon>
        <taxon>Fungi</taxon>
        <taxon>Fungi incertae sedis</taxon>
        <taxon>Chytridiomycota</taxon>
        <taxon>Chytridiomycota incertae sedis</taxon>
        <taxon>Chytridiomycetes</taxon>
        <taxon>Rhizophlyctidales</taxon>
        <taxon>Rhizophlyctidaceae</taxon>
        <taxon>Rhizophlyctis</taxon>
    </lineage>
</organism>
<dbReference type="GO" id="GO:0030833">
    <property type="term" value="P:regulation of actin filament polymerization"/>
    <property type="evidence" value="ECO:0007669"/>
    <property type="project" value="InterPro"/>
</dbReference>
<dbReference type="GO" id="GO:0016020">
    <property type="term" value="C:membrane"/>
    <property type="evidence" value="ECO:0007669"/>
    <property type="project" value="UniProtKB-SubCell"/>
</dbReference>
<keyword evidence="3" id="KW-0472">Membrane</keyword>
<evidence type="ECO:0000256" key="2">
    <source>
        <dbReference type="ARBA" id="ARBA00005778"/>
    </source>
</evidence>
<dbReference type="InterPro" id="IPR039789">
    <property type="entry name" value="CYRI"/>
</dbReference>
<evidence type="ECO:0000256" key="1">
    <source>
        <dbReference type="ARBA" id="ARBA00004635"/>
    </source>
</evidence>
<feature type="domain" description="CYRIA/CYRIB Rac1 binding" evidence="5">
    <location>
        <begin position="20"/>
        <end position="324"/>
    </location>
</feature>
<evidence type="ECO:0000313" key="7">
    <source>
        <dbReference type="Proteomes" id="UP001212841"/>
    </source>
</evidence>
<evidence type="ECO:0000313" key="6">
    <source>
        <dbReference type="EMBL" id="KAJ3056516.1"/>
    </source>
</evidence>
<keyword evidence="4" id="KW-0449">Lipoprotein</keyword>
<protein>
    <submittedName>
        <fullName evidence="6">Protein fam49a</fullName>
    </submittedName>
</protein>
<gene>
    <name evidence="6" type="primary">FAM49A</name>
    <name evidence="6" type="ORF">HK097_006423</name>
</gene>
<evidence type="ECO:0000256" key="3">
    <source>
        <dbReference type="ARBA" id="ARBA00023136"/>
    </source>
</evidence>
<sequence length="329" mass="36571">MGPLLSILRGGGQADEPPLDIPVDFDGAKPTPEEAEIYNYITRLLQPASIYLEDLRNYKGCGDAIRKAISSPSRESEEAAWAAVCPAVLKLKEYYEFGLRLQEEAFPRLLSFICQGDVVRNLETRQATARRLADVLHFVSLFDELKMGNPNVQNDFSYYRRTLSRMRMSNPNQQNVVVHDELANRMSLFYAHSTPMTKSLIDSALMLVNSVSFRLFLCPANRSIPAENVTDVFAVFCGICYNAVTKGRAQGAMVDYCLRVMVVCIILYDHVDPAGAFAKGSKLNIRASVRVIQTNGGSGSNSLLNTLRYSTVHLNDDATPKVIKQMLAT</sequence>
<dbReference type="InterPro" id="IPR009828">
    <property type="entry name" value="CYRIA/CYRIB_Rac1-bd"/>
</dbReference>
<name>A0AAD5SKN6_9FUNG</name>
<evidence type="ECO:0000259" key="5">
    <source>
        <dbReference type="Pfam" id="PF07159"/>
    </source>
</evidence>
<dbReference type="GO" id="GO:0031267">
    <property type="term" value="F:small GTPase binding"/>
    <property type="evidence" value="ECO:0007669"/>
    <property type="project" value="InterPro"/>
</dbReference>
<dbReference type="PANTHER" id="PTHR12422">
    <property type="entry name" value="GH09096P"/>
    <property type="match status" value="1"/>
</dbReference>
<proteinExistence type="inferred from homology"/>
<reference evidence="6" key="1">
    <citation type="submission" date="2020-05" db="EMBL/GenBank/DDBJ databases">
        <title>Phylogenomic resolution of chytrid fungi.</title>
        <authorList>
            <person name="Stajich J.E."/>
            <person name="Amses K."/>
            <person name="Simmons R."/>
            <person name="Seto K."/>
            <person name="Myers J."/>
            <person name="Bonds A."/>
            <person name="Quandt C.A."/>
            <person name="Barry K."/>
            <person name="Liu P."/>
            <person name="Grigoriev I."/>
            <person name="Longcore J.E."/>
            <person name="James T.Y."/>
        </authorList>
    </citation>
    <scope>NUCLEOTIDE SEQUENCE</scope>
    <source>
        <strain evidence="6">JEL0318</strain>
    </source>
</reference>